<feature type="region of interest" description="Disordered" evidence="9">
    <location>
        <begin position="145"/>
        <end position="201"/>
    </location>
</feature>
<keyword evidence="2" id="KW-0479">Metal-binding</keyword>
<comment type="subcellular location">
    <subcellularLocation>
        <location evidence="1">Nucleus</location>
    </subcellularLocation>
</comment>
<dbReference type="EMBL" id="JAEPRB010000137">
    <property type="protein sequence ID" value="KAG2220542.1"/>
    <property type="molecule type" value="Genomic_DNA"/>
</dbReference>
<feature type="region of interest" description="Disordered" evidence="9">
    <location>
        <begin position="352"/>
        <end position="378"/>
    </location>
</feature>
<dbReference type="PANTHER" id="PTHR14003">
    <property type="entry name" value="TRANSCRIPTIONAL REPRESSOR PROTEIN YY"/>
    <property type="match status" value="1"/>
</dbReference>
<dbReference type="PANTHER" id="PTHR14003:SF19">
    <property type="entry name" value="YY2 TRANSCRIPTION FACTOR"/>
    <property type="match status" value="1"/>
</dbReference>
<dbReference type="SMART" id="SM00355">
    <property type="entry name" value="ZnF_C2H2"/>
    <property type="match status" value="2"/>
</dbReference>
<evidence type="ECO:0000256" key="8">
    <source>
        <dbReference type="PROSITE-ProRule" id="PRU00042"/>
    </source>
</evidence>
<protein>
    <recommendedName>
        <fullName evidence="10">C2H2-type domain-containing protein</fullName>
    </recommendedName>
</protein>
<dbReference type="InterPro" id="IPR013087">
    <property type="entry name" value="Znf_C2H2_type"/>
</dbReference>
<dbReference type="GO" id="GO:0008270">
    <property type="term" value="F:zinc ion binding"/>
    <property type="evidence" value="ECO:0007669"/>
    <property type="project" value="UniProtKB-KW"/>
</dbReference>
<keyword evidence="7" id="KW-0539">Nucleus</keyword>
<dbReference type="SUPFAM" id="SSF57667">
    <property type="entry name" value="beta-beta-alpha zinc fingers"/>
    <property type="match status" value="1"/>
</dbReference>
<keyword evidence="6" id="KW-0238">DNA-binding</keyword>
<dbReference type="FunFam" id="3.30.160.60:FF:001102">
    <property type="entry name" value="Transcription factor IIIA"/>
    <property type="match status" value="1"/>
</dbReference>
<feature type="region of interest" description="Disordered" evidence="9">
    <location>
        <begin position="218"/>
        <end position="284"/>
    </location>
</feature>
<dbReference type="GO" id="GO:0000981">
    <property type="term" value="F:DNA-binding transcription factor activity, RNA polymerase II-specific"/>
    <property type="evidence" value="ECO:0007669"/>
    <property type="project" value="TreeGrafter"/>
</dbReference>
<keyword evidence="12" id="KW-1185">Reference proteome</keyword>
<dbReference type="InterPro" id="IPR036236">
    <property type="entry name" value="Znf_C2H2_sf"/>
</dbReference>
<evidence type="ECO:0000256" key="4">
    <source>
        <dbReference type="ARBA" id="ARBA00022771"/>
    </source>
</evidence>
<evidence type="ECO:0000256" key="9">
    <source>
        <dbReference type="SAM" id="MobiDB-lite"/>
    </source>
</evidence>
<dbReference type="Proteomes" id="UP000646827">
    <property type="component" value="Unassembled WGS sequence"/>
</dbReference>
<feature type="domain" description="C2H2-type" evidence="10">
    <location>
        <begin position="300"/>
        <end position="327"/>
    </location>
</feature>
<accession>A0A8H7S2G8</accession>
<evidence type="ECO:0000256" key="5">
    <source>
        <dbReference type="ARBA" id="ARBA00022833"/>
    </source>
</evidence>
<dbReference type="GO" id="GO:0000978">
    <property type="term" value="F:RNA polymerase II cis-regulatory region sequence-specific DNA binding"/>
    <property type="evidence" value="ECO:0007669"/>
    <property type="project" value="TreeGrafter"/>
</dbReference>
<evidence type="ECO:0000256" key="6">
    <source>
        <dbReference type="ARBA" id="ARBA00023125"/>
    </source>
</evidence>
<feature type="compositionally biased region" description="Pro residues" evidence="9">
    <location>
        <begin position="175"/>
        <end position="184"/>
    </location>
</feature>
<evidence type="ECO:0000256" key="2">
    <source>
        <dbReference type="ARBA" id="ARBA00022723"/>
    </source>
</evidence>
<dbReference type="PROSITE" id="PS50157">
    <property type="entry name" value="ZINC_FINGER_C2H2_2"/>
    <property type="match status" value="2"/>
</dbReference>
<dbReference type="FunFam" id="3.30.160.60:FF:000045">
    <property type="entry name" value="ZFP69 zinc finger protein B"/>
    <property type="match status" value="1"/>
</dbReference>
<feature type="compositionally biased region" description="Low complexity" evidence="9">
    <location>
        <begin position="261"/>
        <end position="273"/>
    </location>
</feature>
<feature type="domain" description="C2H2-type" evidence="10">
    <location>
        <begin position="328"/>
        <end position="357"/>
    </location>
</feature>
<feature type="compositionally biased region" description="Basic residues" evidence="9">
    <location>
        <begin position="191"/>
        <end position="201"/>
    </location>
</feature>
<dbReference type="OrthoDB" id="6077919at2759"/>
<keyword evidence="3" id="KW-0677">Repeat</keyword>
<evidence type="ECO:0000313" key="11">
    <source>
        <dbReference type="EMBL" id="KAG2220542.1"/>
    </source>
</evidence>
<dbReference type="Pfam" id="PF00096">
    <property type="entry name" value="zf-C2H2"/>
    <property type="match status" value="2"/>
</dbReference>
<sequence>MPPTNQFDPYLATSFSTATSSGVNNSPALFDTQCTSFGFPTTAVTSAGATHANAFMPSPPQPQPQPATFLPPQQQQSSSSSTTTTSHTLASGSSPATSIQYSPVLFDQQLAACMDGSANKLMSTSVDDYAHSESGLSVDSCVYGRSHGSSPLAGPVASPFSLPQSHHHHHHQHQVPPPPPPPTNLSPTIPYHHHQPHHNHHGYHPYMYPGIVTGRTTEPVVQSSKRGDLRSPAMCSPAQQAQPYYHQQPTMHCQPYKRRSSAATSRSSSPTSTIHSDGGMPQNMMATFNTKVSSSTPKRYKCAVCFKKFTRPSSLTTHMYSHTGEKPFKCPVDGCGRHFSVVSNLRRHAKIHNNHPISNNNNSSSSTISSPASSSCSP</sequence>
<feature type="compositionally biased region" description="Low complexity" evidence="9">
    <location>
        <begin position="66"/>
        <end position="94"/>
    </location>
</feature>
<dbReference type="Gene3D" id="3.30.160.60">
    <property type="entry name" value="Classic Zinc Finger"/>
    <property type="match status" value="2"/>
</dbReference>
<reference evidence="11 12" key="1">
    <citation type="submission" date="2020-12" db="EMBL/GenBank/DDBJ databases">
        <title>Metabolic potential, ecology and presence of endohyphal bacteria is reflected in genomic diversity of Mucoromycotina.</title>
        <authorList>
            <person name="Muszewska A."/>
            <person name="Okrasinska A."/>
            <person name="Steczkiewicz K."/>
            <person name="Drgas O."/>
            <person name="Orlowska M."/>
            <person name="Perlinska-Lenart U."/>
            <person name="Aleksandrzak-Piekarczyk T."/>
            <person name="Szatraj K."/>
            <person name="Zielenkiewicz U."/>
            <person name="Pilsyk S."/>
            <person name="Malc E."/>
            <person name="Mieczkowski P."/>
            <person name="Kruszewska J.S."/>
            <person name="Biernat P."/>
            <person name="Pawlowska J."/>
        </authorList>
    </citation>
    <scope>NUCLEOTIDE SEQUENCE [LARGE SCALE GENOMIC DNA]</scope>
    <source>
        <strain evidence="11 12">CBS 142.35</strain>
    </source>
</reference>
<evidence type="ECO:0000313" key="12">
    <source>
        <dbReference type="Proteomes" id="UP000646827"/>
    </source>
</evidence>
<dbReference type="PROSITE" id="PS00028">
    <property type="entry name" value="ZINC_FINGER_C2H2_1"/>
    <property type="match status" value="2"/>
</dbReference>
<evidence type="ECO:0000256" key="1">
    <source>
        <dbReference type="ARBA" id="ARBA00004123"/>
    </source>
</evidence>
<proteinExistence type="predicted"/>
<feature type="compositionally biased region" description="Low complexity" evidence="9">
    <location>
        <begin position="237"/>
        <end position="249"/>
    </location>
</feature>
<feature type="compositionally biased region" description="Low complexity" evidence="9">
    <location>
        <begin position="354"/>
        <end position="378"/>
    </location>
</feature>
<keyword evidence="5" id="KW-0862">Zinc</keyword>
<dbReference type="AlphaFoldDB" id="A0A8H7S2G8"/>
<organism evidence="11 12">
    <name type="scientific">Circinella minor</name>
    <dbReference type="NCBI Taxonomy" id="1195481"/>
    <lineage>
        <taxon>Eukaryota</taxon>
        <taxon>Fungi</taxon>
        <taxon>Fungi incertae sedis</taxon>
        <taxon>Mucoromycota</taxon>
        <taxon>Mucoromycotina</taxon>
        <taxon>Mucoromycetes</taxon>
        <taxon>Mucorales</taxon>
        <taxon>Lichtheimiaceae</taxon>
        <taxon>Circinella</taxon>
    </lineage>
</organism>
<keyword evidence="4 8" id="KW-0863">Zinc-finger</keyword>
<comment type="caution">
    <text evidence="11">The sequence shown here is derived from an EMBL/GenBank/DDBJ whole genome shotgun (WGS) entry which is preliminary data.</text>
</comment>
<dbReference type="GO" id="GO:0000785">
    <property type="term" value="C:chromatin"/>
    <property type="evidence" value="ECO:0007669"/>
    <property type="project" value="TreeGrafter"/>
</dbReference>
<name>A0A8H7S2G8_9FUNG</name>
<evidence type="ECO:0000256" key="7">
    <source>
        <dbReference type="ARBA" id="ARBA00023242"/>
    </source>
</evidence>
<evidence type="ECO:0000259" key="10">
    <source>
        <dbReference type="PROSITE" id="PS50157"/>
    </source>
</evidence>
<evidence type="ECO:0000256" key="3">
    <source>
        <dbReference type="ARBA" id="ARBA00022737"/>
    </source>
</evidence>
<gene>
    <name evidence="11" type="ORF">INT45_004148</name>
</gene>
<dbReference type="GO" id="GO:0031519">
    <property type="term" value="C:PcG protein complex"/>
    <property type="evidence" value="ECO:0007669"/>
    <property type="project" value="TreeGrafter"/>
</dbReference>
<feature type="region of interest" description="Disordered" evidence="9">
    <location>
        <begin position="52"/>
        <end position="96"/>
    </location>
</feature>
<dbReference type="GO" id="GO:0005667">
    <property type="term" value="C:transcription regulator complex"/>
    <property type="evidence" value="ECO:0007669"/>
    <property type="project" value="TreeGrafter"/>
</dbReference>